<keyword evidence="4" id="KW-1133">Transmembrane helix</keyword>
<dbReference type="Pfam" id="PF00150">
    <property type="entry name" value="Cellulase"/>
    <property type="match status" value="1"/>
</dbReference>
<proteinExistence type="inferred from homology"/>
<dbReference type="InterPro" id="IPR017853">
    <property type="entry name" value="GH"/>
</dbReference>
<dbReference type="EMBL" id="JAUSUA010000002">
    <property type="protein sequence ID" value="MDQ0206912.1"/>
    <property type="molecule type" value="Genomic_DNA"/>
</dbReference>
<organism evidence="6 7">
    <name type="scientific">Alkalicoccobacillus murimartini</name>
    <dbReference type="NCBI Taxonomy" id="171685"/>
    <lineage>
        <taxon>Bacteria</taxon>
        <taxon>Bacillati</taxon>
        <taxon>Bacillota</taxon>
        <taxon>Bacilli</taxon>
        <taxon>Bacillales</taxon>
        <taxon>Bacillaceae</taxon>
        <taxon>Alkalicoccobacillus</taxon>
    </lineage>
</organism>
<evidence type="ECO:0000256" key="1">
    <source>
        <dbReference type="ARBA" id="ARBA00022801"/>
    </source>
</evidence>
<keyword evidence="4" id="KW-0472">Membrane</keyword>
<name>A0ABT9YGE4_9BACI</name>
<feature type="transmembrane region" description="Helical" evidence="4">
    <location>
        <begin position="7"/>
        <end position="29"/>
    </location>
</feature>
<evidence type="ECO:0000313" key="6">
    <source>
        <dbReference type="EMBL" id="MDQ0206912.1"/>
    </source>
</evidence>
<keyword evidence="7" id="KW-1185">Reference proteome</keyword>
<comment type="caution">
    <text evidence="6">The sequence shown here is derived from an EMBL/GenBank/DDBJ whole genome shotgun (WGS) entry which is preliminary data.</text>
</comment>
<dbReference type="PANTHER" id="PTHR12631:SF10">
    <property type="entry name" value="BETA-XYLOSIDASE-LIKE PROTEIN-RELATED"/>
    <property type="match status" value="1"/>
</dbReference>
<dbReference type="RefSeq" id="WP_306981785.1">
    <property type="nucleotide sequence ID" value="NZ_JAUSUA010000002.1"/>
</dbReference>
<comment type="similarity">
    <text evidence="3">Belongs to the glycosyl hydrolase 5 (cellulase A) family.</text>
</comment>
<dbReference type="SUPFAM" id="SSF51445">
    <property type="entry name" value="(Trans)glycosidases"/>
    <property type="match status" value="1"/>
</dbReference>
<protein>
    <submittedName>
        <fullName evidence="6">Beta-xylosidase</fullName>
    </submittedName>
</protein>
<feature type="domain" description="Glycoside hydrolase family 5" evidence="5">
    <location>
        <begin position="56"/>
        <end position="296"/>
    </location>
</feature>
<sequence>MQQKRPLKFLLITLIVLSLLIGIVIYILVQRGTVYERISMTDGLGINIHEVSANEIELLAELGVTWVRIDLTWERIETEPGDYEYSETNYDELAEAIEANGMQPYFILSYGNPLYSGDQSIETSAGQDHFASFVRETVQRYKGMGGVWEIWNEPNYDEHWLTEPTYEPYADLVHKAAPIIKDIDPTATVAGPAMLNLNGDSLVWMEELFKRDVLEYLDAISVHPYRHTPPETVSGDYEMLRELIDQYTEREDVEIFSGEWGYSLTSLPDDVNEHQANYLVRMMLVNEMNDIPISIWYGLRDNGTDWTNELHHFGLMDAQSQQKPAYTSFNTFIDLFTDYQYQKRWETHDEVYALEFKNPNAGSLYALWTTSDQTQSLTLPLEAGIGTIMTISGQEEAVEWTEEGFNLDVSGSPVYLMVEE</sequence>
<dbReference type="InterPro" id="IPR001547">
    <property type="entry name" value="Glyco_hydro_5"/>
</dbReference>
<evidence type="ECO:0000256" key="4">
    <source>
        <dbReference type="SAM" id="Phobius"/>
    </source>
</evidence>
<reference evidence="6 7" key="1">
    <citation type="submission" date="2023-07" db="EMBL/GenBank/DDBJ databases">
        <title>Genomic Encyclopedia of Type Strains, Phase IV (KMG-IV): sequencing the most valuable type-strain genomes for metagenomic binning, comparative biology and taxonomic classification.</title>
        <authorList>
            <person name="Goeker M."/>
        </authorList>
    </citation>
    <scope>NUCLEOTIDE SEQUENCE [LARGE SCALE GENOMIC DNA]</scope>
    <source>
        <strain evidence="6 7">DSM 19154</strain>
    </source>
</reference>
<keyword evidence="4" id="KW-0812">Transmembrane</keyword>
<accession>A0ABT9YGE4</accession>
<evidence type="ECO:0000259" key="5">
    <source>
        <dbReference type="Pfam" id="PF00150"/>
    </source>
</evidence>
<evidence type="ECO:0000256" key="2">
    <source>
        <dbReference type="ARBA" id="ARBA00023295"/>
    </source>
</evidence>
<evidence type="ECO:0000256" key="3">
    <source>
        <dbReference type="RuleBase" id="RU361153"/>
    </source>
</evidence>
<dbReference type="Gene3D" id="3.20.20.80">
    <property type="entry name" value="Glycosidases"/>
    <property type="match status" value="1"/>
</dbReference>
<gene>
    <name evidence="6" type="ORF">J2S05_001711</name>
</gene>
<keyword evidence="1 3" id="KW-0378">Hydrolase</keyword>
<evidence type="ECO:0000313" key="7">
    <source>
        <dbReference type="Proteomes" id="UP001225034"/>
    </source>
</evidence>
<dbReference type="PANTHER" id="PTHR12631">
    <property type="entry name" value="ALPHA-L-IDURONIDASE"/>
    <property type="match status" value="1"/>
</dbReference>
<dbReference type="InterPro" id="IPR051923">
    <property type="entry name" value="Glycosyl_Hydrolase_39"/>
</dbReference>
<keyword evidence="2 3" id="KW-0326">Glycosidase</keyword>
<dbReference type="Proteomes" id="UP001225034">
    <property type="component" value="Unassembled WGS sequence"/>
</dbReference>